<evidence type="ECO:0000256" key="6">
    <source>
        <dbReference type="ARBA" id="ARBA00023065"/>
    </source>
</evidence>
<gene>
    <name evidence="9" type="primary">trkA</name>
    <name evidence="9" type="ORF">BHV28_07340</name>
</gene>
<dbReference type="NCBIfam" id="NF007031">
    <property type="entry name" value="PRK09496.1-2"/>
    <property type="match status" value="1"/>
</dbReference>
<feature type="domain" description="RCK N-terminal" evidence="7">
    <location>
        <begin position="233"/>
        <end position="352"/>
    </location>
</feature>
<dbReference type="InterPro" id="IPR036291">
    <property type="entry name" value="NAD(P)-bd_dom_sf"/>
</dbReference>
<evidence type="ECO:0000256" key="3">
    <source>
        <dbReference type="ARBA" id="ARBA00022538"/>
    </source>
</evidence>
<dbReference type="Pfam" id="PF02080">
    <property type="entry name" value="TrkA_C"/>
    <property type="match status" value="2"/>
</dbReference>
<dbReference type="PROSITE" id="PS51201">
    <property type="entry name" value="RCK_N"/>
    <property type="match status" value="2"/>
</dbReference>
<dbReference type="Gene3D" id="3.30.70.1450">
    <property type="entry name" value="Regulator of K+ conductance, C-terminal domain"/>
    <property type="match status" value="2"/>
</dbReference>
<feature type="domain" description="RCK C-terminal" evidence="8">
    <location>
        <begin position="144"/>
        <end position="228"/>
    </location>
</feature>
<keyword evidence="2" id="KW-0813">Transport</keyword>
<organism evidence="9 10">
    <name type="scientific">Candidatus Tokpelaia hoelldobleri</name>
    <dbReference type="NCBI Taxonomy" id="1902579"/>
    <lineage>
        <taxon>Bacteria</taxon>
        <taxon>Pseudomonadati</taxon>
        <taxon>Pseudomonadota</taxon>
        <taxon>Alphaproteobacteria</taxon>
        <taxon>Hyphomicrobiales</taxon>
        <taxon>Candidatus Tokpelaia</taxon>
    </lineage>
</organism>
<feature type="domain" description="RCK N-terminal" evidence="7">
    <location>
        <begin position="1"/>
        <end position="124"/>
    </location>
</feature>
<reference evidence="9 10" key="1">
    <citation type="journal article" date="2010" name="Science">
        <title>Genomic comparison of the ants Camponotus floridanus and Harpegnathos saltator.</title>
        <authorList>
            <person name="Bonasio R."/>
            <person name="Zhang G."/>
            <person name="Ye C."/>
            <person name="Mutti N.S."/>
            <person name="Fang X."/>
            <person name="Qin N."/>
            <person name="Donahue G."/>
            <person name="Yang P."/>
            <person name="Li Q."/>
            <person name="Li C."/>
            <person name="Zhang P."/>
            <person name="Huang Z."/>
            <person name="Berger S.L."/>
            <person name="Reinberg D."/>
            <person name="Wang J."/>
            <person name="Liebig J."/>
        </authorList>
    </citation>
    <scope>NUCLEOTIDE SEQUENCE [LARGE SCALE GENOMIC DNA]</scope>
    <source>
        <strain evidence="9 10">Hsal</strain>
    </source>
</reference>
<evidence type="ECO:0000259" key="7">
    <source>
        <dbReference type="PROSITE" id="PS51201"/>
    </source>
</evidence>
<dbReference type="GO" id="GO:0015079">
    <property type="term" value="F:potassium ion transmembrane transporter activity"/>
    <property type="evidence" value="ECO:0007669"/>
    <property type="project" value="InterPro"/>
</dbReference>
<dbReference type="PANTHER" id="PTHR43833:SF5">
    <property type="entry name" value="TRK SYSTEM POTASSIUM UPTAKE PROTEIN TRKA"/>
    <property type="match status" value="1"/>
</dbReference>
<dbReference type="EMBL" id="CP017315">
    <property type="protein sequence ID" value="AQS41434.1"/>
    <property type="molecule type" value="Genomic_DNA"/>
</dbReference>
<dbReference type="NCBIfam" id="NF007039">
    <property type="entry name" value="PRK09496.3-2"/>
    <property type="match status" value="1"/>
</dbReference>
<dbReference type="InterPro" id="IPR050721">
    <property type="entry name" value="Trk_Ktr_HKT_K-transport"/>
</dbReference>
<keyword evidence="3" id="KW-0633">Potassium transport</keyword>
<dbReference type="InterPro" id="IPR006036">
    <property type="entry name" value="K_uptake_TrkA"/>
</dbReference>
<feature type="domain" description="RCK C-terminal" evidence="8">
    <location>
        <begin position="372"/>
        <end position="453"/>
    </location>
</feature>
<dbReference type="PROSITE" id="PS51202">
    <property type="entry name" value="RCK_C"/>
    <property type="match status" value="2"/>
</dbReference>
<keyword evidence="10" id="KW-1185">Reference proteome</keyword>
<sequence length="458" mass="50410">MKIIICGAGRVGYGIAERLAAEHIDVTVIDLERRLIELISDRLEVRGIVGHGAHPDVLARAGAAEADMIIAVTLHDEINMVACQVAHSLFNVPTKIARVRAQSYLQPGYQNLFSRDNLPIDLVISPEREVAEMVVRRMARPGALDVLSVADGNVTVLAVACAEDCPLVDTPLRQLTNLFPDLQAVIVGIRRGPALFIPRADDSLQVGDIAYITVGTQHIARMLALFGHEEQEARRIVIAGGGHIGFYVARAMEQRNHRGKVKIIEADRTRALEISDDLAHTTVLHGSALDQALLREADTQDADLMVALTNQDQVNVLSAMMAKRMGCKLNMVLLNDPVYEEFTHTDGIDAHIDPRSVTVSRILQQLRRGRIRAVYSLSEGRAEIIEAQALETSPLVGKPLSELQLPDGIRFGAIYRNGEIIRPVATSHILAGDRVIIFARSEAVRHVEQMFRVSLEFF</sequence>
<protein>
    <recommendedName>
        <fullName evidence="1">Trk system potassium uptake protein TrkA</fullName>
    </recommendedName>
</protein>
<dbReference type="SUPFAM" id="SSF116726">
    <property type="entry name" value="TrkA C-terminal domain-like"/>
    <property type="match status" value="2"/>
</dbReference>
<evidence type="ECO:0000259" key="8">
    <source>
        <dbReference type="PROSITE" id="PS51202"/>
    </source>
</evidence>
<dbReference type="InterPro" id="IPR003148">
    <property type="entry name" value="RCK_N"/>
</dbReference>
<evidence type="ECO:0000313" key="10">
    <source>
        <dbReference type="Proteomes" id="UP000188912"/>
    </source>
</evidence>
<evidence type="ECO:0000256" key="4">
    <source>
        <dbReference type="ARBA" id="ARBA00022958"/>
    </source>
</evidence>
<dbReference type="PANTHER" id="PTHR43833">
    <property type="entry name" value="POTASSIUM CHANNEL PROTEIN 2-RELATED-RELATED"/>
    <property type="match status" value="1"/>
</dbReference>
<accession>A0A1U9JU76</accession>
<evidence type="ECO:0000256" key="2">
    <source>
        <dbReference type="ARBA" id="ARBA00022448"/>
    </source>
</evidence>
<keyword evidence="4" id="KW-0630">Potassium</keyword>
<dbReference type="GO" id="GO:0005886">
    <property type="term" value="C:plasma membrane"/>
    <property type="evidence" value="ECO:0007669"/>
    <property type="project" value="InterPro"/>
</dbReference>
<evidence type="ECO:0000256" key="1">
    <source>
        <dbReference type="ARBA" id="ARBA00017378"/>
    </source>
</evidence>
<reference evidence="9 10" key="2">
    <citation type="journal article" date="2016" name="Sci. Rep.">
        <title>The genome of Rhizobiales bacteria in predatory ants reveals urease gene functions but no genes for nitrogen fixation.</title>
        <authorList>
            <person name="Neuvonen M.M."/>
            <person name="Tamarit D."/>
            <person name="Naslund K."/>
            <person name="Liebig J."/>
            <person name="Feldhaar H."/>
            <person name="Moran N.A."/>
            <person name="Guy L."/>
            <person name="Andersson S.G."/>
        </authorList>
    </citation>
    <scope>NUCLEOTIDE SEQUENCE [LARGE SCALE GENOMIC DNA]</scope>
    <source>
        <strain evidence="9 10">Hsal</strain>
    </source>
</reference>
<keyword evidence="6" id="KW-0406">Ion transport</keyword>
<keyword evidence="5" id="KW-0520">NAD</keyword>
<dbReference type="Pfam" id="PF02254">
    <property type="entry name" value="TrkA_N"/>
    <property type="match status" value="2"/>
</dbReference>
<dbReference type="SUPFAM" id="SSF51735">
    <property type="entry name" value="NAD(P)-binding Rossmann-fold domains"/>
    <property type="match status" value="2"/>
</dbReference>
<dbReference type="NCBIfam" id="NF007032">
    <property type="entry name" value="PRK09496.1-4"/>
    <property type="match status" value="1"/>
</dbReference>
<dbReference type="InterPro" id="IPR006037">
    <property type="entry name" value="RCK_C"/>
</dbReference>
<proteinExistence type="predicted"/>
<dbReference type="NCBIfam" id="NF007030">
    <property type="entry name" value="PRK09496.1-1"/>
    <property type="match status" value="1"/>
</dbReference>
<evidence type="ECO:0000313" key="9">
    <source>
        <dbReference type="EMBL" id="AQS41434.1"/>
    </source>
</evidence>
<dbReference type="Gene3D" id="3.40.50.720">
    <property type="entry name" value="NAD(P)-binding Rossmann-like Domain"/>
    <property type="match status" value="2"/>
</dbReference>
<evidence type="ECO:0000256" key="5">
    <source>
        <dbReference type="ARBA" id="ARBA00023027"/>
    </source>
</evidence>
<dbReference type="AlphaFoldDB" id="A0A1U9JU76"/>
<dbReference type="PRINTS" id="PR00335">
    <property type="entry name" value="KUPTAKETRKA"/>
</dbReference>
<name>A0A1U9JU76_9HYPH</name>
<dbReference type="STRING" id="1902579.BHV28_07340"/>
<dbReference type="KEGG" id="thd:BHV28_07340"/>
<dbReference type="InterPro" id="IPR036721">
    <property type="entry name" value="RCK_C_sf"/>
</dbReference>
<dbReference type="Proteomes" id="UP000188912">
    <property type="component" value="Chromosome"/>
</dbReference>